<accession>A0A8J4AUN6</accession>
<proteinExistence type="predicted"/>
<dbReference type="Proteomes" id="UP000747399">
    <property type="component" value="Unassembled WGS sequence"/>
</dbReference>
<evidence type="ECO:0000313" key="3">
    <source>
        <dbReference type="Proteomes" id="UP000747399"/>
    </source>
</evidence>
<dbReference type="InterPro" id="IPR029058">
    <property type="entry name" value="AB_hydrolase_fold"/>
</dbReference>
<sequence>MAQMYAHRMQSLALLDPVCFGMFMPHLLANFIYRQPRTTSLEIWIKDMLFKFVSRDLHCAAALCRRFYWSDVNLWPQDIPGRTLVAIGGQDQLIHVDEVLDFIQHYAAKILYHPDHSHAQLMMDQNWQQQVLSDILAMASSGGGVAGAREVERRLTSMPAKGLAAHKTSSVDGEEALSTSLAEAVATAAPGVVRRVTTQRQLLMSPPPSSSLASQPLQEHQTTTPPGAATATATAATEDDDAQEDVATLAAALSQKIGQARERERTADRPLPPSPLTSLPPSSSSLSSSSLSSSVTAAAAAISAPLAHGGNAARHHDTGVAPHLRRMPPPVVPRRCTAAARLQHVR</sequence>
<evidence type="ECO:0000313" key="2">
    <source>
        <dbReference type="EMBL" id="GIL48005.1"/>
    </source>
</evidence>
<feature type="region of interest" description="Disordered" evidence="1">
    <location>
        <begin position="203"/>
        <end position="243"/>
    </location>
</feature>
<reference evidence="2" key="1">
    <citation type="journal article" date="2021" name="Proc. Natl. Acad. Sci. U.S.A.">
        <title>Three genomes in the algal genus Volvox reveal the fate of a haploid sex-determining region after a transition to homothallism.</title>
        <authorList>
            <person name="Yamamoto K."/>
            <person name="Hamaji T."/>
            <person name="Kawai-Toyooka H."/>
            <person name="Matsuzaki R."/>
            <person name="Takahashi F."/>
            <person name="Nishimura Y."/>
            <person name="Kawachi M."/>
            <person name="Noguchi H."/>
            <person name="Minakuchi Y."/>
            <person name="Umen J.G."/>
            <person name="Toyoda A."/>
            <person name="Nozaki H."/>
        </authorList>
    </citation>
    <scope>NUCLEOTIDE SEQUENCE</scope>
    <source>
        <strain evidence="2">NIES-3780</strain>
    </source>
</reference>
<feature type="compositionally biased region" description="Basic and acidic residues" evidence="1">
    <location>
        <begin position="259"/>
        <end position="268"/>
    </location>
</feature>
<keyword evidence="3" id="KW-1185">Reference proteome</keyword>
<feature type="compositionally biased region" description="Low complexity" evidence="1">
    <location>
        <begin position="203"/>
        <end position="236"/>
    </location>
</feature>
<dbReference type="EMBL" id="BNCO01000005">
    <property type="protein sequence ID" value="GIL48005.1"/>
    <property type="molecule type" value="Genomic_DNA"/>
</dbReference>
<gene>
    <name evidence="2" type="ORF">Vafri_4723</name>
</gene>
<feature type="region of interest" description="Disordered" evidence="1">
    <location>
        <begin position="255"/>
        <end position="290"/>
    </location>
</feature>
<dbReference type="SUPFAM" id="SSF53474">
    <property type="entry name" value="alpha/beta-Hydrolases"/>
    <property type="match status" value="1"/>
</dbReference>
<dbReference type="PANTHER" id="PTHR37471:SF1">
    <property type="entry name" value="AB HYDROLASE-1 DOMAIN-CONTAINING PROTEIN"/>
    <property type="match status" value="1"/>
</dbReference>
<protein>
    <submittedName>
        <fullName evidence="2">Uncharacterized protein</fullName>
    </submittedName>
</protein>
<dbReference type="AlphaFoldDB" id="A0A8J4AUN6"/>
<name>A0A8J4AUN6_9CHLO</name>
<feature type="region of interest" description="Disordered" evidence="1">
    <location>
        <begin position="308"/>
        <end position="334"/>
    </location>
</feature>
<evidence type="ECO:0000256" key="1">
    <source>
        <dbReference type="SAM" id="MobiDB-lite"/>
    </source>
</evidence>
<feature type="compositionally biased region" description="Low complexity" evidence="1">
    <location>
        <begin position="276"/>
        <end position="290"/>
    </location>
</feature>
<dbReference type="PANTHER" id="PTHR37471">
    <property type="entry name" value="UNNAMED PRODUCT"/>
    <property type="match status" value="1"/>
</dbReference>
<comment type="caution">
    <text evidence="2">The sequence shown here is derived from an EMBL/GenBank/DDBJ whole genome shotgun (WGS) entry which is preliminary data.</text>
</comment>
<organism evidence="2 3">
    <name type="scientific">Volvox africanus</name>
    <dbReference type="NCBI Taxonomy" id="51714"/>
    <lineage>
        <taxon>Eukaryota</taxon>
        <taxon>Viridiplantae</taxon>
        <taxon>Chlorophyta</taxon>
        <taxon>core chlorophytes</taxon>
        <taxon>Chlorophyceae</taxon>
        <taxon>CS clade</taxon>
        <taxon>Chlamydomonadales</taxon>
        <taxon>Volvocaceae</taxon>
        <taxon>Volvox</taxon>
    </lineage>
</organism>